<accession>A0A396IQQ4</accession>
<evidence type="ECO:0000313" key="2">
    <source>
        <dbReference type="Proteomes" id="UP000265566"/>
    </source>
</evidence>
<dbReference type="EMBL" id="PSQE01000003">
    <property type="protein sequence ID" value="RHN67902.1"/>
    <property type="molecule type" value="Genomic_DNA"/>
</dbReference>
<dbReference type="AlphaFoldDB" id="A0A396IQQ4"/>
<sequence length="60" mass="6571">MIIPRGGANLYPGDAAEPPHPFNLLPITKCFSIMNLLENKICTISPVTVKVAHILHHVVQ</sequence>
<evidence type="ECO:0000313" key="1">
    <source>
        <dbReference type="EMBL" id="RHN67902.1"/>
    </source>
</evidence>
<proteinExistence type="predicted"/>
<name>A0A396IQQ4_MEDTR</name>
<dbReference type="Gramene" id="rna16151">
    <property type="protein sequence ID" value="RHN67902.1"/>
    <property type="gene ID" value="gene16151"/>
</dbReference>
<organism evidence="1 2">
    <name type="scientific">Medicago truncatula</name>
    <name type="common">Barrel medic</name>
    <name type="synonym">Medicago tribuloides</name>
    <dbReference type="NCBI Taxonomy" id="3880"/>
    <lineage>
        <taxon>Eukaryota</taxon>
        <taxon>Viridiplantae</taxon>
        <taxon>Streptophyta</taxon>
        <taxon>Embryophyta</taxon>
        <taxon>Tracheophyta</taxon>
        <taxon>Spermatophyta</taxon>
        <taxon>Magnoliopsida</taxon>
        <taxon>eudicotyledons</taxon>
        <taxon>Gunneridae</taxon>
        <taxon>Pentapetalae</taxon>
        <taxon>rosids</taxon>
        <taxon>fabids</taxon>
        <taxon>Fabales</taxon>
        <taxon>Fabaceae</taxon>
        <taxon>Papilionoideae</taxon>
        <taxon>50 kb inversion clade</taxon>
        <taxon>NPAAA clade</taxon>
        <taxon>Hologalegina</taxon>
        <taxon>IRL clade</taxon>
        <taxon>Trifolieae</taxon>
        <taxon>Medicago</taxon>
    </lineage>
</organism>
<protein>
    <submittedName>
        <fullName evidence="1">Uncharacterized protein</fullName>
    </submittedName>
</protein>
<comment type="caution">
    <text evidence="1">The sequence shown here is derived from an EMBL/GenBank/DDBJ whole genome shotgun (WGS) entry which is preliminary data.</text>
</comment>
<gene>
    <name evidence="1" type="ORF">MtrunA17_Chr3g0107791</name>
</gene>
<reference evidence="2" key="1">
    <citation type="journal article" date="2018" name="Nat. Plants">
        <title>Whole-genome landscape of Medicago truncatula symbiotic genes.</title>
        <authorList>
            <person name="Pecrix Y."/>
            <person name="Staton S.E."/>
            <person name="Sallet E."/>
            <person name="Lelandais-Briere C."/>
            <person name="Moreau S."/>
            <person name="Carrere S."/>
            <person name="Blein T."/>
            <person name="Jardinaud M.F."/>
            <person name="Latrasse D."/>
            <person name="Zouine M."/>
            <person name="Zahm M."/>
            <person name="Kreplak J."/>
            <person name="Mayjonade B."/>
            <person name="Satge C."/>
            <person name="Perez M."/>
            <person name="Cauet S."/>
            <person name="Marande W."/>
            <person name="Chantry-Darmon C."/>
            <person name="Lopez-Roques C."/>
            <person name="Bouchez O."/>
            <person name="Berard A."/>
            <person name="Debelle F."/>
            <person name="Munos S."/>
            <person name="Bendahmane A."/>
            <person name="Berges H."/>
            <person name="Niebel A."/>
            <person name="Buitink J."/>
            <person name="Frugier F."/>
            <person name="Benhamed M."/>
            <person name="Crespi M."/>
            <person name="Gouzy J."/>
            <person name="Gamas P."/>
        </authorList>
    </citation>
    <scope>NUCLEOTIDE SEQUENCE [LARGE SCALE GENOMIC DNA]</scope>
    <source>
        <strain evidence="2">cv. Jemalong A17</strain>
    </source>
</reference>
<dbReference type="Proteomes" id="UP000265566">
    <property type="component" value="Chromosome 3"/>
</dbReference>